<keyword evidence="3" id="KW-1185">Reference proteome</keyword>
<feature type="region of interest" description="Disordered" evidence="1">
    <location>
        <begin position="78"/>
        <end position="102"/>
    </location>
</feature>
<dbReference type="EMBL" id="BNED01000005">
    <property type="protein sequence ID" value="GHI82387.1"/>
    <property type="molecule type" value="Genomic_DNA"/>
</dbReference>
<feature type="compositionally biased region" description="Basic and acidic residues" evidence="1">
    <location>
        <begin position="1"/>
        <end position="10"/>
    </location>
</feature>
<evidence type="ECO:0000313" key="3">
    <source>
        <dbReference type="Proteomes" id="UP000608522"/>
    </source>
</evidence>
<name>A0ABQ3TQ03_9ACTN</name>
<organism evidence="2 3">
    <name type="scientific">Streptomyces spororaveus</name>
    <dbReference type="NCBI Taxonomy" id="284039"/>
    <lineage>
        <taxon>Bacteria</taxon>
        <taxon>Bacillati</taxon>
        <taxon>Actinomycetota</taxon>
        <taxon>Actinomycetes</taxon>
        <taxon>Kitasatosporales</taxon>
        <taxon>Streptomycetaceae</taxon>
        <taxon>Streptomyces</taxon>
    </lineage>
</organism>
<protein>
    <submittedName>
        <fullName evidence="2">Uncharacterized protein</fullName>
    </submittedName>
</protein>
<evidence type="ECO:0000256" key="1">
    <source>
        <dbReference type="SAM" id="MobiDB-lite"/>
    </source>
</evidence>
<evidence type="ECO:0000313" key="2">
    <source>
        <dbReference type="EMBL" id="GHI82387.1"/>
    </source>
</evidence>
<sequence length="102" mass="10910">MAQSVRHELGDDQDDRAGLLPADGRLPEAFEERPGGLARPGDGGQRAKGCALGAHRGHRALPVLLSCLALSARSLCPRPQPFNPGNSRLPRGRAHENLCRSE</sequence>
<feature type="compositionally biased region" description="Basic and acidic residues" evidence="1">
    <location>
        <begin position="25"/>
        <end position="34"/>
    </location>
</feature>
<feature type="compositionally biased region" description="Basic and acidic residues" evidence="1">
    <location>
        <begin position="93"/>
        <end position="102"/>
    </location>
</feature>
<feature type="region of interest" description="Disordered" evidence="1">
    <location>
        <begin position="1"/>
        <end position="48"/>
    </location>
</feature>
<gene>
    <name evidence="2" type="ORF">Sspor_79480</name>
</gene>
<accession>A0ABQ3TQ03</accession>
<dbReference type="Proteomes" id="UP000608522">
    <property type="component" value="Unassembled WGS sequence"/>
</dbReference>
<proteinExistence type="predicted"/>
<comment type="caution">
    <text evidence="2">The sequence shown here is derived from an EMBL/GenBank/DDBJ whole genome shotgun (WGS) entry which is preliminary data.</text>
</comment>
<reference evidence="3" key="1">
    <citation type="submission" date="2023-07" db="EMBL/GenBank/DDBJ databases">
        <title>Whole genome shotgun sequence of Streptomyces spororaveus NBRC 15456.</title>
        <authorList>
            <person name="Komaki H."/>
            <person name="Tamura T."/>
        </authorList>
    </citation>
    <scope>NUCLEOTIDE SEQUENCE [LARGE SCALE GENOMIC DNA]</scope>
    <source>
        <strain evidence="3">NBRC 15456</strain>
    </source>
</reference>